<protein>
    <submittedName>
        <fullName evidence="1">Uncharacterized protein</fullName>
    </submittedName>
</protein>
<dbReference type="EMBL" id="GGEC01027457">
    <property type="protein sequence ID" value="MBX07941.1"/>
    <property type="molecule type" value="Transcribed_RNA"/>
</dbReference>
<proteinExistence type="predicted"/>
<accession>A0A2P2KQE7</accession>
<evidence type="ECO:0000313" key="1">
    <source>
        <dbReference type="EMBL" id="MBX07941.1"/>
    </source>
</evidence>
<name>A0A2P2KQE7_RHIMU</name>
<sequence>MVFPHSGLLRTGFKVIKILTMFFFY</sequence>
<organism evidence="1">
    <name type="scientific">Rhizophora mucronata</name>
    <name type="common">Asiatic mangrove</name>
    <dbReference type="NCBI Taxonomy" id="61149"/>
    <lineage>
        <taxon>Eukaryota</taxon>
        <taxon>Viridiplantae</taxon>
        <taxon>Streptophyta</taxon>
        <taxon>Embryophyta</taxon>
        <taxon>Tracheophyta</taxon>
        <taxon>Spermatophyta</taxon>
        <taxon>Magnoliopsida</taxon>
        <taxon>eudicotyledons</taxon>
        <taxon>Gunneridae</taxon>
        <taxon>Pentapetalae</taxon>
        <taxon>rosids</taxon>
        <taxon>fabids</taxon>
        <taxon>Malpighiales</taxon>
        <taxon>Rhizophoraceae</taxon>
        <taxon>Rhizophora</taxon>
    </lineage>
</organism>
<dbReference type="AlphaFoldDB" id="A0A2P2KQE7"/>
<reference evidence="1" key="1">
    <citation type="submission" date="2018-02" db="EMBL/GenBank/DDBJ databases">
        <title>Rhizophora mucronata_Transcriptome.</title>
        <authorList>
            <person name="Meera S.P."/>
            <person name="Sreeshan A."/>
            <person name="Augustine A."/>
        </authorList>
    </citation>
    <scope>NUCLEOTIDE SEQUENCE</scope>
    <source>
        <tissue evidence="1">Leaf</tissue>
    </source>
</reference>